<sequence length="241" mass="26761">MEHTAGNGEETEAMRERRLDERPLTTRGRRTRNTLVQAAREMFEEKGFEETRVAEITARARLAHGTFYTYFDSKDDALHEVAKGLTAEMFEASRSGEPPGAAPVDRIRASTERFLSVYRDNARMMHVVEQVSPRNPRFAHVYLEIRGLFVDRIAAGVRRFQKEGEADPALDAETAASMLGGMVEHFARVWFLHGQEHDPDNALETATLLWARGIGLDVSGDGGTANATATVPEGESTARKG</sequence>
<keyword evidence="1" id="KW-0805">Transcription regulation</keyword>
<dbReference type="Proteomes" id="UP000654947">
    <property type="component" value="Unassembled WGS sequence"/>
</dbReference>
<feature type="region of interest" description="Disordered" evidence="5">
    <location>
        <begin position="221"/>
        <end position="241"/>
    </location>
</feature>
<dbReference type="SUPFAM" id="SSF46689">
    <property type="entry name" value="Homeodomain-like"/>
    <property type="match status" value="1"/>
</dbReference>
<evidence type="ECO:0000256" key="3">
    <source>
        <dbReference type="ARBA" id="ARBA00023163"/>
    </source>
</evidence>
<protein>
    <recommendedName>
        <fullName evidence="6">HTH tetR-type domain-containing protein</fullName>
    </recommendedName>
</protein>
<accession>A0A918XH58</accession>
<proteinExistence type="predicted"/>
<dbReference type="PANTHER" id="PTHR30055">
    <property type="entry name" value="HTH-TYPE TRANSCRIPTIONAL REGULATOR RUTR"/>
    <property type="match status" value="1"/>
</dbReference>
<evidence type="ECO:0000256" key="4">
    <source>
        <dbReference type="PROSITE-ProRule" id="PRU00335"/>
    </source>
</evidence>
<dbReference type="GO" id="GO:0003700">
    <property type="term" value="F:DNA-binding transcription factor activity"/>
    <property type="evidence" value="ECO:0007669"/>
    <property type="project" value="TreeGrafter"/>
</dbReference>
<feature type="region of interest" description="Disordered" evidence="5">
    <location>
        <begin position="1"/>
        <end position="27"/>
    </location>
</feature>
<keyword evidence="8" id="KW-1185">Reference proteome</keyword>
<organism evidence="7 8">
    <name type="scientific">Nocardiopsis kunsanensis</name>
    <dbReference type="NCBI Taxonomy" id="141693"/>
    <lineage>
        <taxon>Bacteria</taxon>
        <taxon>Bacillati</taxon>
        <taxon>Actinomycetota</taxon>
        <taxon>Actinomycetes</taxon>
        <taxon>Streptosporangiales</taxon>
        <taxon>Nocardiopsidaceae</taxon>
        <taxon>Nocardiopsis</taxon>
    </lineage>
</organism>
<evidence type="ECO:0000313" key="8">
    <source>
        <dbReference type="Proteomes" id="UP000654947"/>
    </source>
</evidence>
<gene>
    <name evidence="7" type="ORF">GCM10007147_33500</name>
</gene>
<evidence type="ECO:0000256" key="1">
    <source>
        <dbReference type="ARBA" id="ARBA00023015"/>
    </source>
</evidence>
<keyword evidence="3" id="KW-0804">Transcription</keyword>
<dbReference type="PRINTS" id="PR00455">
    <property type="entry name" value="HTHTETR"/>
</dbReference>
<name>A0A918XH58_9ACTN</name>
<dbReference type="InterPro" id="IPR001647">
    <property type="entry name" value="HTH_TetR"/>
</dbReference>
<evidence type="ECO:0000313" key="7">
    <source>
        <dbReference type="EMBL" id="GHD31055.1"/>
    </source>
</evidence>
<dbReference type="Gene3D" id="1.10.357.10">
    <property type="entry name" value="Tetracycline Repressor, domain 2"/>
    <property type="match status" value="1"/>
</dbReference>
<dbReference type="GO" id="GO:0000976">
    <property type="term" value="F:transcription cis-regulatory region binding"/>
    <property type="evidence" value="ECO:0007669"/>
    <property type="project" value="TreeGrafter"/>
</dbReference>
<dbReference type="PROSITE" id="PS50977">
    <property type="entry name" value="HTH_TETR_2"/>
    <property type="match status" value="1"/>
</dbReference>
<dbReference type="InterPro" id="IPR009057">
    <property type="entry name" value="Homeodomain-like_sf"/>
</dbReference>
<dbReference type="AlphaFoldDB" id="A0A918XH58"/>
<dbReference type="Gene3D" id="1.10.10.60">
    <property type="entry name" value="Homeodomain-like"/>
    <property type="match status" value="1"/>
</dbReference>
<dbReference type="Pfam" id="PF00440">
    <property type="entry name" value="TetR_N"/>
    <property type="match status" value="1"/>
</dbReference>
<feature type="DNA-binding region" description="H-T-H motif" evidence="4">
    <location>
        <begin position="52"/>
        <end position="71"/>
    </location>
</feature>
<comment type="caution">
    <text evidence="7">The sequence shown here is derived from an EMBL/GenBank/DDBJ whole genome shotgun (WGS) entry which is preliminary data.</text>
</comment>
<evidence type="ECO:0000259" key="6">
    <source>
        <dbReference type="PROSITE" id="PS50977"/>
    </source>
</evidence>
<dbReference type="PANTHER" id="PTHR30055:SF234">
    <property type="entry name" value="HTH-TYPE TRANSCRIPTIONAL REGULATOR BETI"/>
    <property type="match status" value="1"/>
</dbReference>
<feature type="domain" description="HTH tetR-type" evidence="6">
    <location>
        <begin position="29"/>
        <end position="89"/>
    </location>
</feature>
<dbReference type="InterPro" id="IPR036271">
    <property type="entry name" value="Tet_transcr_reg_TetR-rel_C_sf"/>
</dbReference>
<evidence type="ECO:0000256" key="5">
    <source>
        <dbReference type="SAM" id="MobiDB-lite"/>
    </source>
</evidence>
<dbReference type="EMBL" id="BMXL01000020">
    <property type="protein sequence ID" value="GHD31055.1"/>
    <property type="molecule type" value="Genomic_DNA"/>
</dbReference>
<evidence type="ECO:0000256" key="2">
    <source>
        <dbReference type="ARBA" id="ARBA00023125"/>
    </source>
</evidence>
<dbReference type="SUPFAM" id="SSF48498">
    <property type="entry name" value="Tetracyclin repressor-like, C-terminal domain"/>
    <property type="match status" value="1"/>
</dbReference>
<dbReference type="InterPro" id="IPR050109">
    <property type="entry name" value="HTH-type_TetR-like_transc_reg"/>
</dbReference>
<reference evidence="7 8" key="1">
    <citation type="journal article" date="2014" name="Int. J. Syst. Evol. Microbiol.">
        <title>Complete genome sequence of Corynebacterium casei LMG S-19264T (=DSM 44701T), isolated from a smear-ripened cheese.</title>
        <authorList>
            <consortium name="US DOE Joint Genome Institute (JGI-PGF)"/>
            <person name="Walter F."/>
            <person name="Albersmeier A."/>
            <person name="Kalinowski J."/>
            <person name="Ruckert C."/>
        </authorList>
    </citation>
    <scope>NUCLEOTIDE SEQUENCE [LARGE SCALE GENOMIC DNA]</scope>
    <source>
        <strain evidence="7 8">KCTC 19473</strain>
    </source>
</reference>
<keyword evidence="2 4" id="KW-0238">DNA-binding</keyword>
<feature type="compositionally biased region" description="Basic and acidic residues" evidence="5">
    <location>
        <begin position="12"/>
        <end position="24"/>
    </location>
</feature>